<sequence>MKPFLSSSPRVLSLIGLFVFMCFKLSAQPNYPRTPQEAKLVSTDLAHFVEAYEALATNTDTLEVLQTLYFDRGTPGLKEFINRHQLTPELMRDAMRDAPERYALLPEFMANISQVEALYPELMQDFGKVLPAAMYPPTYLLVGANRGIGQASLQGQLITVTRVADKLPVLRKLIVHELSHFQQAMTMGGQQYAALYSTPDNMLGLCLREGGAEFITSLVVADITQKSALEYLEKEEKQLKERFVEDLKSQSKDYWLWGSLEQPDQPKLLGYVMGYKICEAYYKGAGDKATALQDILKMDNARSFLEKSHYFDSN</sequence>
<protein>
    <submittedName>
        <fullName evidence="2">DUF2268 domain-containing putative Zn-dependent protease</fullName>
    </submittedName>
</protein>
<dbReference type="InterPro" id="IPR018728">
    <property type="entry name" value="DUF2268"/>
</dbReference>
<evidence type="ECO:0000313" key="3">
    <source>
        <dbReference type="Proteomes" id="UP001207116"/>
    </source>
</evidence>
<keyword evidence="3" id="KW-1185">Reference proteome</keyword>
<name>A0AAE3MIJ6_9FLAO</name>
<organism evidence="2 3">
    <name type="scientific">Lentiprolixibacter aurantiacus</name>
    <dbReference type="NCBI Taxonomy" id="2993939"/>
    <lineage>
        <taxon>Bacteria</taxon>
        <taxon>Pseudomonadati</taxon>
        <taxon>Bacteroidota</taxon>
        <taxon>Flavobacteriia</taxon>
        <taxon>Flavobacteriales</taxon>
        <taxon>Flavobacteriaceae</taxon>
        <taxon>Lentiprolixibacter</taxon>
    </lineage>
</organism>
<keyword evidence="2" id="KW-0378">Hydrolase</keyword>
<gene>
    <name evidence="2" type="ORF">OO016_02435</name>
</gene>
<evidence type="ECO:0000313" key="2">
    <source>
        <dbReference type="EMBL" id="MCX2718450.1"/>
    </source>
</evidence>
<dbReference type="EMBL" id="JAPFQP010000001">
    <property type="protein sequence ID" value="MCX2718450.1"/>
    <property type="molecule type" value="Genomic_DNA"/>
</dbReference>
<dbReference type="RefSeq" id="WP_266010532.1">
    <property type="nucleotide sequence ID" value="NZ_JAPFQP010000001.1"/>
</dbReference>
<proteinExistence type="predicted"/>
<dbReference type="Pfam" id="PF10026">
    <property type="entry name" value="DUF2268"/>
    <property type="match status" value="1"/>
</dbReference>
<keyword evidence="2" id="KW-0645">Protease</keyword>
<accession>A0AAE3MIJ6</accession>
<dbReference type="GO" id="GO:0008233">
    <property type="term" value="F:peptidase activity"/>
    <property type="evidence" value="ECO:0007669"/>
    <property type="project" value="UniProtKB-KW"/>
</dbReference>
<comment type="caution">
    <text evidence="2">The sequence shown here is derived from an EMBL/GenBank/DDBJ whole genome shotgun (WGS) entry which is preliminary data.</text>
</comment>
<reference evidence="2" key="1">
    <citation type="submission" date="2022-11" db="EMBL/GenBank/DDBJ databases">
        <title>The characterization of three novel Bacteroidetes species and genomic analysis of their roles in tidal elemental geochemical cycles.</title>
        <authorList>
            <person name="Ma K.-J."/>
        </authorList>
    </citation>
    <scope>NUCLEOTIDE SEQUENCE</scope>
    <source>
        <strain evidence="2">M415</strain>
    </source>
</reference>
<feature type="domain" description="DUF2268" evidence="1">
    <location>
        <begin position="148"/>
        <end position="290"/>
    </location>
</feature>
<evidence type="ECO:0000259" key="1">
    <source>
        <dbReference type="Pfam" id="PF10026"/>
    </source>
</evidence>
<dbReference type="AlphaFoldDB" id="A0AAE3MIJ6"/>
<dbReference type="Proteomes" id="UP001207116">
    <property type="component" value="Unassembled WGS sequence"/>
</dbReference>
<dbReference type="GO" id="GO:0006508">
    <property type="term" value="P:proteolysis"/>
    <property type="evidence" value="ECO:0007669"/>
    <property type="project" value="UniProtKB-KW"/>
</dbReference>